<dbReference type="AlphaFoldDB" id="A0A346A498"/>
<dbReference type="SUPFAM" id="SSF58113">
    <property type="entry name" value="Apolipoprotein A-I"/>
    <property type="match status" value="1"/>
</dbReference>
<keyword evidence="2" id="KW-1185">Reference proteome</keyword>
<gene>
    <name evidence="1" type="ORF">DW352_11890</name>
</gene>
<evidence type="ECO:0000313" key="1">
    <source>
        <dbReference type="EMBL" id="AXK83995.1"/>
    </source>
</evidence>
<dbReference type="RefSeq" id="WP_115694374.1">
    <property type="nucleotide sequence ID" value="NZ_CP031417.1"/>
</dbReference>
<proteinExistence type="predicted"/>
<accession>A0A346A498</accession>
<sequence length="203" mass="22496">MATQSSLHIYLNWAKERIDEMDATLAAFEAKVGGVQGEYRGKANDIIADLHKKRDEFQETVKKQAETNEAAWLRTKAQLESEWSNFEAQVKSYIETAGKHIDQQQSAFQEVATAQLKAWHEAADKVQAAATQFAADRRADIDAAAQRMKTDAATAEAQFQKLRQAGTESWTAFSAALTESRGAFDRANQAAWDAVKRADGPKS</sequence>
<dbReference type="EMBL" id="CP031417">
    <property type="protein sequence ID" value="AXK83995.1"/>
    <property type="molecule type" value="Genomic_DNA"/>
</dbReference>
<dbReference type="KEGG" id="ptaw:DW352_11890"/>
<organism evidence="1 2">
    <name type="scientific">Pseudolabrys taiwanensis</name>
    <dbReference type="NCBI Taxonomy" id="331696"/>
    <lineage>
        <taxon>Bacteria</taxon>
        <taxon>Pseudomonadati</taxon>
        <taxon>Pseudomonadota</taxon>
        <taxon>Alphaproteobacteria</taxon>
        <taxon>Hyphomicrobiales</taxon>
        <taxon>Xanthobacteraceae</taxon>
        <taxon>Pseudolabrys</taxon>
    </lineage>
</organism>
<protein>
    <submittedName>
        <fullName evidence="1">Uncharacterized protein</fullName>
    </submittedName>
</protein>
<dbReference type="Proteomes" id="UP000254889">
    <property type="component" value="Chromosome"/>
</dbReference>
<evidence type="ECO:0000313" key="2">
    <source>
        <dbReference type="Proteomes" id="UP000254889"/>
    </source>
</evidence>
<reference evidence="1 2" key="1">
    <citation type="submission" date="2018-07" db="EMBL/GenBank/DDBJ databases">
        <authorList>
            <person name="Quirk P.G."/>
            <person name="Krulwich T.A."/>
        </authorList>
    </citation>
    <scope>NUCLEOTIDE SEQUENCE [LARGE SCALE GENOMIC DNA]</scope>
    <source>
        <strain evidence="1 2">CC-BB4</strain>
    </source>
</reference>
<name>A0A346A498_9HYPH</name>
<dbReference type="OrthoDB" id="6859560at2"/>